<evidence type="ECO:0000313" key="16">
    <source>
        <dbReference type="Proteomes" id="UP000441208"/>
    </source>
</evidence>
<dbReference type="Pfam" id="PF03457">
    <property type="entry name" value="HA"/>
    <property type="match status" value="1"/>
</dbReference>
<gene>
    <name evidence="10" type="ORF">PF001_g28374</name>
    <name evidence="9" type="ORF">PF002_g29321</name>
    <name evidence="8" type="ORF">PF004_g27815</name>
    <name evidence="7" type="ORF">PF005_g28757</name>
    <name evidence="6" type="ORF">PF006_g28390</name>
    <name evidence="5" type="ORF">PF007_g28660</name>
    <name evidence="2" type="ORF">PF009_g29266</name>
    <name evidence="4" type="ORF">PF010_g28388</name>
    <name evidence="3" type="ORF">PF011_g27798</name>
</gene>
<evidence type="ECO:0000259" key="1">
    <source>
        <dbReference type="Pfam" id="PF03457"/>
    </source>
</evidence>
<dbReference type="EMBL" id="QXGB01004115">
    <property type="protein sequence ID" value="KAE9167482.1"/>
    <property type="molecule type" value="Genomic_DNA"/>
</dbReference>
<keyword evidence="12" id="KW-1185">Reference proteome</keyword>
<dbReference type="AlphaFoldDB" id="A0A6A4BE61"/>
<sequence length="452" mass="52169">MLSRALLRASRRAWRLKPPPAALLCGEVAKGNSVLSARCLSSTTSEEWDAEALRREGGKTASQQEELRWKTIAWEEKILAALRAYKEINGDTLVPQSFVVPSGDARWPRVAWGYALGTGVNKLRLKAGKHKLSSRMDTELKEMNFAHNVRQFQWDEIIMPALRHFYAVNGHTDVPWTFVVPDGDDAWPRLSWNWSLGFTVHCIRIKNAYARQVKESEEELKEMKLCYEMTMVEREWNEKILPALKVFRQLHHHCLVGGPFKVPHAAPWPEEAWDLRLGPIINQIRVGNNYVELAARDKDILNEIGFAWNHDVSTWNERIIPALQTYVAEFKTCRMSTKFVVPACEPWPKSAWDMPLGSQVYEMKYRGCYFSCIGRDIERLKVLGFSFELRRQAWEKIVDPLLDIHESCFGDKAVPHDFVIPSQAPWPEKRWGVHLGVFVANNTWAREGFRNE</sequence>
<protein>
    <recommendedName>
        <fullName evidence="1">Helicase-associated domain-containing protein</fullName>
    </recommendedName>
</protein>
<accession>A0A6A4BE61</accession>
<organism evidence="10 13">
    <name type="scientific">Phytophthora fragariae</name>
    <dbReference type="NCBI Taxonomy" id="53985"/>
    <lineage>
        <taxon>Eukaryota</taxon>
        <taxon>Sar</taxon>
        <taxon>Stramenopiles</taxon>
        <taxon>Oomycota</taxon>
        <taxon>Peronosporomycetes</taxon>
        <taxon>Peronosporales</taxon>
        <taxon>Peronosporaceae</taxon>
        <taxon>Phytophthora</taxon>
    </lineage>
</organism>
<evidence type="ECO:0000313" key="8">
    <source>
        <dbReference type="EMBL" id="KAE9170624.1"/>
    </source>
</evidence>
<evidence type="ECO:0000313" key="13">
    <source>
        <dbReference type="Proteomes" id="UP000437068"/>
    </source>
</evidence>
<dbReference type="Proteomes" id="UP000441208">
    <property type="component" value="Unassembled WGS sequence"/>
</dbReference>
<dbReference type="PANTHER" id="PTHR37066">
    <property type="entry name" value="HELICASE-ASSOCIATED"/>
    <property type="match status" value="1"/>
</dbReference>
<name>A0A6A4BE61_9STRA</name>
<evidence type="ECO:0000313" key="10">
    <source>
        <dbReference type="EMBL" id="KAE9271443.1"/>
    </source>
</evidence>
<dbReference type="EMBL" id="QXGA01004231">
    <property type="protein sequence ID" value="KAE9075142.1"/>
    <property type="molecule type" value="Genomic_DNA"/>
</dbReference>
<evidence type="ECO:0000313" key="9">
    <source>
        <dbReference type="EMBL" id="KAE9173392.1"/>
    </source>
</evidence>
<dbReference type="Proteomes" id="UP000440367">
    <property type="component" value="Unassembled WGS sequence"/>
</dbReference>
<dbReference type="Proteomes" id="UP000440732">
    <property type="component" value="Unassembled WGS sequence"/>
</dbReference>
<evidence type="ECO:0000313" key="14">
    <source>
        <dbReference type="Proteomes" id="UP000440367"/>
    </source>
</evidence>
<comment type="caution">
    <text evidence="10">The sequence shown here is derived from an EMBL/GenBank/DDBJ whole genome shotgun (WGS) entry which is preliminary data.</text>
</comment>
<evidence type="ECO:0000313" key="7">
    <source>
        <dbReference type="EMBL" id="KAE9167482.1"/>
    </source>
</evidence>
<dbReference type="EMBL" id="QXFW01004184">
    <property type="protein sequence ID" value="KAE8966821.1"/>
    <property type="molecule type" value="Genomic_DNA"/>
</dbReference>
<evidence type="ECO:0000313" key="12">
    <source>
        <dbReference type="Proteomes" id="UP000433483"/>
    </source>
</evidence>
<feature type="domain" description="Helicase-associated" evidence="1">
    <location>
        <begin position="73"/>
        <end position="145"/>
    </location>
</feature>
<dbReference type="OrthoDB" id="66498at2759"/>
<evidence type="ECO:0000313" key="17">
    <source>
        <dbReference type="Proteomes" id="UP000460718"/>
    </source>
</evidence>
<dbReference type="EMBL" id="QXFX01004203">
    <property type="protein sequence ID" value="KAE9065012.1"/>
    <property type="molecule type" value="Genomic_DNA"/>
</dbReference>
<dbReference type="Proteomes" id="UP000433483">
    <property type="component" value="Unassembled WGS sequence"/>
</dbReference>
<dbReference type="EMBL" id="QXGE01004223">
    <property type="protein sequence ID" value="KAE9271443.1"/>
    <property type="molecule type" value="Genomic_DNA"/>
</dbReference>
<evidence type="ECO:0000313" key="4">
    <source>
        <dbReference type="EMBL" id="KAE9065012.1"/>
    </source>
</evidence>
<dbReference type="PANTHER" id="PTHR37066:SF1">
    <property type="entry name" value="LNS2_PITP DOMAIN-CONTAINING PROTEIN"/>
    <property type="match status" value="1"/>
</dbReference>
<dbReference type="EMBL" id="QXGC01004204">
    <property type="protein sequence ID" value="KAE9170624.1"/>
    <property type="molecule type" value="Genomic_DNA"/>
</dbReference>
<evidence type="ECO:0000313" key="11">
    <source>
        <dbReference type="Proteomes" id="UP000429523"/>
    </source>
</evidence>
<proteinExistence type="predicted"/>
<dbReference type="Proteomes" id="UP000488956">
    <property type="component" value="Unassembled WGS sequence"/>
</dbReference>
<dbReference type="EMBL" id="QXGD01003957">
    <property type="protein sequence ID" value="KAE9173392.1"/>
    <property type="molecule type" value="Genomic_DNA"/>
</dbReference>
<evidence type="ECO:0000313" key="19">
    <source>
        <dbReference type="Proteomes" id="UP000488956"/>
    </source>
</evidence>
<evidence type="ECO:0000313" key="15">
    <source>
        <dbReference type="Proteomes" id="UP000440732"/>
    </source>
</evidence>
<evidence type="ECO:0000313" key="6">
    <source>
        <dbReference type="EMBL" id="KAE9075142.1"/>
    </source>
</evidence>
<dbReference type="Proteomes" id="UP000437068">
    <property type="component" value="Unassembled WGS sequence"/>
</dbReference>
<evidence type="ECO:0000313" key="5">
    <source>
        <dbReference type="EMBL" id="KAE9065960.1"/>
    </source>
</evidence>
<dbReference type="EMBL" id="QXGF01004014">
    <property type="protein sequence ID" value="KAE8920438.1"/>
    <property type="molecule type" value="Genomic_DNA"/>
</dbReference>
<evidence type="ECO:0000313" key="18">
    <source>
        <dbReference type="Proteomes" id="UP000476176"/>
    </source>
</evidence>
<reference evidence="11 12" key="1">
    <citation type="submission" date="2018-08" db="EMBL/GenBank/DDBJ databases">
        <title>Genomic investigation of the strawberry pathogen Phytophthora fragariae indicates pathogenicity is determined by transcriptional variation in three key races.</title>
        <authorList>
            <person name="Adams T.M."/>
            <person name="Armitage A.D."/>
            <person name="Sobczyk M.K."/>
            <person name="Bates H.J."/>
            <person name="Dunwell J.M."/>
            <person name="Nellist C.F."/>
            <person name="Harrison R.J."/>
        </authorList>
    </citation>
    <scope>NUCLEOTIDE SEQUENCE [LARGE SCALE GENOMIC DNA]</scope>
    <source>
        <strain evidence="10 13">A4</strain>
        <strain evidence="9 14">BC-1</strain>
        <strain evidence="8 18">BC-23</strain>
        <strain evidence="7 12">NOV-27</strain>
        <strain evidence="6 15">NOV-5</strain>
        <strain evidence="5 16">NOV-71</strain>
        <strain evidence="2 11">NOV-9</strain>
        <strain evidence="4 19">ONT-3</strain>
        <strain evidence="3 17">SCRP245</strain>
    </source>
</reference>
<evidence type="ECO:0000313" key="2">
    <source>
        <dbReference type="EMBL" id="KAE8920438.1"/>
    </source>
</evidence>
<dbReference type="Proteomes" id="UP000476176">
    <property type="component" value="Unassembled WGS sequence"/>
</dbReference>
<dbReference type="EMBL" id="QXFZ01004045">
    <property type="protein sequence ID" value="KAE9065960.1"/>
    <property type="molecule type" value="Genomic_DNA"/>
</dbReference>
<dbReference type="InterPro" id="IPR005114">
    <property type="entry name" value="Helicase_assoc"/>
</dbReference>
<evidence type="ECO:0000313" key="3">
    <source>
        <dbReference type="EMBL" id="KAE8966821.1"/>
    </source>
</evidence>
<dbReference type="Proteomes" id="UP000429523">
    <property type="component" value="Unassembled WGS sequence"/>
</dbReference>
<dbReference type="Proteomes" id="UP000460718">
    <property type="component" value="Unassembled WGS sequence"/>
</dbReference>